<sequence length="894" mass="96247">MNADPTDQAGPTDRADLSAPAGTDLSYVVPLDHPAAGIAEVGGKGASLARLARAGLPVPPGFQVTTAAYRAFVGRDGRQDQILAAVSGLRADQPERCEEAAQKIGRLFAEGVVPAEVAEPIEQAYASLDDGELPVAVRSSATAEDLPGMSFAGQQDTYLNIRGRDTVLDAIRRCWASLWTARAIAYRIRHGIPAEPVALAVVVQELVPAESAGVIFTVDPMTGDRAYIHVNATWGLGEPLVGGQVTPDSLLVERETFAVARRDTGDKSVRTVRTEQGTREEPVPPSLRNAPVLDDRQAGELARLGVGVEELFGCPMDVEWARYDGRFFLVQARPVTGLPTGLSAERSTDRPTDRPTTAGEQWNDSLRGDYLWTSGNLGEAIPDVMTPCTWSLIRIFMADTMALSAVGEHPLSGNIGGRFYLNLSVAAASAQAFGMSRLFYASVPEVFGRIPDGVTIPMLPLSRWRLVRSVLGEVVPFYRRLRAYQKNFQAMVADAPARFERVTAAIRAADTAAALAKVWDAEGEPYLRDTSRMLAAGSRMDGNALATIAARVREVAGEGDANALLTGLHTAGGELASLGPLVGLAQVRRGQLDRDTYLRQWGHRGPHEFEVSAPRPAEDPGWLDRELAAMAGAPEDATDLLARQQRAREAAWERLRSRLRPRELAALRRRVDRAAHAARAREAARSEVIRAFWAMRIFVQRAGELTGRGDDLFFCDIREICRLLDGDDPPLAAVPARRAAYDRYRALPAYPTLIRGAFDPERWAADPDRRVDLYDATAEHAPVAETVTGFAGAAGVVEGVARVIAGPENGAELRPGEILVTSVTNVGWTPLFPRAAAVVTDIGAPLSHAAIVARELGIPAVVGTGNATVRLRSGDRIRVDGEHGTVEVLQAAPR</sequence>
<dbReference type="Gene3D" id="3.50.30.10">
    <property type="entry name" value="Phosphohistidine domain"/>
    <property type="match status" value="1"/>
</dbReference>
<reference evidence="6 7" key="1">
    <citation type="submission" date="2016-10" db="EMBL/GenBank/DDBJ databases">
        <authorList>
            <person name="de Groot N.N."/>
        </authorList>
    </citation>
    <scope>NUCLEOTIDE SEQUENCE [LARGE SCALE GENOMIC DNA]</scope>
    <source>
        <strain evidence="6 7">DSM 22024</strain>
    </source>
</reference>
<feature type="domain" description="PEP-utilising enzyme mobile" evidence="4">
    <location>
        <begin position="814"/>
        <end position="884"/>
    </location>
</feature>
<accession>A0A1H1W0U8</accession>
<feature type="region of interest" description="Disordered" evidence="3">
    <location>
        <begin position="263"/>
        <end position="291"/>
    </location>
</feature>
<gene>
    <name evidence="6" type="ORF">SAMN04489717_4298</name>
</gene>
<dbReference type="InterPro" id="IPR036637">
    <property type="entry name" value="Phosphohistidine_dom_sf"/>
</dbReference>
<feature type="domain" description="Pyruvate phosphate dikinase AMP/ATP-binding" evidence="5">
    <location>
        <begin position="39"/>
        <end position="342"/>
    </location>
</feature>
<dbReference type="Proteomes" id="UP000198983">
    <property type="component" value="Chromosome I"/>
</dbReference>
<feature type="region of interest" description="Disordered" evidence="3">
    <location>
        <begin position="1"/>
        <end position="20"/>
    </location>
</feature>
<feature type="compositionally biased region" description="Basic and acidic residues" evidence="3">
    <location>
        <begin position="263"/>
        <end position="282"/>
    </location>
</feature>
<dbReference type="FunFam" id="3.30.1490.20:FF:000010">
    <property type="entry name" value="Phosphoenolpyruvate synthase"/>
    <property type="match status" value="1"/>
</dbReference>
<proteinExistence type="predicted"/>
<protein>
    <submittedName>
        <fullName evidence="6">Pyruvate, water dikinase</fullName>
    </submittedName>
</protein>
<dbReference type="OrthoDB" id="9765468at2"/>
<dbReference type="GO" id="GO:0005524">
    <property type="term" value="F:ATP binding"/>
    <property type="evidence" value="ECO:0007669"/>
    <property type="project" value="UniProtKB-KW"/>
</dbReference>
<keyword evidence="6" id="KW-0808">Transferase</keyword>
<dbReference type="RefSeq" id="WP_092655395.1">
    <property type="nucleotide sequence ID" value="NZ_LT629732.1"/>
</dbReference>
<keyword evidence="1" id="KW-0547">Nucleotide-binding</keyword>
<name>A0A1H1W0U8_9ACTN</name>
<dbReference type="PANTHER" id="PTHR43615">
    <property type="entry name" value="PHOSPHOENOLPYRUVATE SYNTHASE-RELATED"/>
    <property type="match status" value="1"/>
</dbReference>
<dbReference type="SUPFAM" id="SSF56059">
    <property type="entry name" value="Glutathione synthetase ATP-binding domain-like"/>
    <property type="match status" value="1"/>
</dbReference>
<dbReference type="Pfam" id="PF00391">
    <property type="entry name" value="PEP-utilizers"/>
    <property type="match status" value="1"/>
</dbReference>
<dbReference type="InterPro" id="IPR002192">
    <property type="entry name" value="PPDK_AMP/ATP-bd"/>
</dbReference>
<dbReference type="EMBL" id="LT629732">
    <property type="protein sequence ID" value="SDS90663.1"/>
    <property type="molecule type" value="Genomic_DNA"/>
</dbReference>
<dbReference type="Gene3D" id="3.30.1490.20">
    <property type="entry name" value="ATP-grasp fold, A domain"/>
    <property type="match status" value="1"/>
</dbReference>
<keyword evidence="6" id="KW-0418">Kinase</keyword>
<dbReference type="STRING" id="117157.SAMN04489717_4298"/>
<evidence type="ECO:0000259" key="5">
    <source>
        <dbReference type="Pfam" id="PF01326"/>
    </source>
</evidence>
<feature type="region of interest" description="Disordered" evidence="3">
    <location>
        <begin position="339"/>
        <end position="360"/>
    </location>
</feature>
<evidence type="ECO:0000256" key="1">
    <source>
        <dbReference type="ARBA" id="ARBA00022741"/>
    </source>
</evidence>
<dbReference type="InterPro" id="IPR051549">
    <property type="entry name" value="PEP_Utilizing_Enz"/>
</dbReference>
<evidence type="ECO:0000256" key="3">
    <source>
        <dbReference type="SAM" id="MobiDB-lite"/>
    </source>
</evidence>
<evidence type="ECO:0000313" key="6">
    <source>
        <dbReference type="EMBL" id="SDS90663.1"/>
    </source>
</evidence>
<dbReference type="InterPro" id="IPR013815">
    <property type="entry name" value="ATP_grasp_subdomain_1"/>
</dbReference>
<evidence type="ECO:0000256" key="2">
    <source>
        <dbReference type="ARBA" id="ARBA00022840"/>
    </source>
</evidence>
<organism evidence="6 7">
    <name type="scientific">Actinopolymorpha singaporensis</name>
    <dbReference type="NCBI Taxonomy" id="117157"/>
    <lineage>
        <taxon>Bacteria</taxon>
        <taxon>Bacillati</taxon>
        <taxon>Actinomycetota</taxon>
        <taxon>Actinomycetes</taxon>
        <taxon>Propionibacteriales</taxon>
        <taxon>Actinopolymorphaceae</taxon>
        <taxon>Actinopolymorpha</taxon>
    </lineage>
</organism>
<dbReference type="GO" id="GO:0016301">
    <property type="term" value="F:kinase activity"/>
    <property type="evidence" value="ECO:0007669"/>
    <property type="project" value="UniProtKB-KW"/>
</dbReference>
<dbReference type="InterPro" id="IPR008279">
    <property type="entry name" value="PEP-util_enz_mobile_dom"/>
</dbReference>
<dbReference type="Pfam" id="PF01326">
    <property type="entry name" value="PPDK_N"/>
    <property type="match status" value="1"/>
</dbReference>
<dbReference type="SUPFAM" id="SSF52009">
    <property type="entry name" value="Phosphohistidine domain"/>
    <property type="match status" value="1"/>
</dbReference>
<dbReference type="Gene3D" id="3.30.470.20">
    <property type="entry name" value="ATP-grasp fold, B domain"/>
    <property type="match status" value="1"/>
</dbReference>
<keyword evidence="6" id="KW-0670">Pyruvate</keyword>
<evidence type="ECO:0000313" key="7">
    <source>
        <dbReference type="Proteomes" id="UP000198983"/>
    </source>
</evidence>
<dbReference type="PANTHER" id="PTHR43615:SF1">
    <property type="entry name" value="PPDK_N DOMAIN-CONTAINING PROTEIN"/>
    <property type="match status" value="1"/>
</dbReference>
<dbReference type="AlphaFoldDB" id="A0A1H1W0U8"/>
<evidence type="ECO:0000259" key="4">
    <source>
        <dbReference type="Pfam" id="PF00391"/>
    </source>
</evidence>
<keyword evidence="7" id="KW-1185">Reference proteome</keyword>
<keyword evidence="2" id="KW-0067">ATP-binding</keyword>